<dbReference type="GO" id="GO:0020037">
    <property type="term" value="F:heme binding"/>
    <property type="evidence" value="ECO:0007669"/>
    <property type="project" value="InterPro"/>
</dbReference>
<dbReference type="PANTHER" id="PTHR24305:SF166">
    <property type="entry name" value="CYTOCHROME P450 12A4, MITOCHONDRIAL-RELATED"/>
    <property type="match status" value="1"/>
</dbReference>
<evidence type="ECO:0000256" key="2">
    <source>
        <dbReference type="ARBA" id="ARBA00005179"/>
    </source>
</evidence>
<dbReference type="GO" id="GO:0016705">
    <property type="term" value="F:oxidoreductase activity, acting on paired donors, with incorporation or reduction of molecular oxygen"/>
    <property type="evidence" value="ECO:0007669"/>
    <property type="project" value="InterPro"/>
</dbReference>
<dbReference type="PANTHER" id="PTHR24305">
    <property type="entry name" value="CYTOCHROME P450"/>
    <property type="match status" value="1"/>
</dbReference>
<dbReference type="STRING" id="914234.M2PCN0"/>
<dbReference type="AlphaFoldDB" id="M2PCN0"/>
<dbReference type="GO" id="GO:0005506">
    <property type="term" value="F:iron ion binding"/>
    <property type="evidence" value="ECO:0007669"/>
    <property type="project" value="InterPro"/>
</dbReference>
<comment type="pathway">
    <text evidence="2">Secondary metabolite biosynthesis.</text>
</comment>
<reference evidence="10 11" key="1">
    <citation type="journal article" date="2012" name="Proc. Natl. Acad. Sci. U.S.A.">
        <title>Comparative genomics of Ceriporiopsis subvermispora and Phanerochaete chrysosporium provide insight into selective ligninolysis.</title>
        <authorList>
            <person name="Fernandez-Fueyo E."/>
            <person name="Ruiz-Duenas F.J."/>
            <person name="Ferreira P."/>
            <person name="Floudas D."/>
            <person name="Hibbett D.S."/>
            <person name="Canessa P."/>
            <person name="Larrondo L.F."/>
            <person name="James T.Y."/>
            <person name="Seelenfreund D."/>
            <person name="Lobos S."/>
            <person name="Polanco R."/>
            <person name="Tello M."/>
            <person name="Honda Y."/>
            <person name="Watanabe T."/>
            <person name="Watanabe T."/>
            <person name="Ryu J.S."/>
            <person name="Kubicek C.P."/>
            <person name="Schmoll M."/>
            <person name="Gaskell J."/>
            <person name="Hammel K.E."/>
            <person name="St John F.J."/>
            <person name="Vanden Wymelenberg A."/>
            <person name="Sabat G."/>
            <person name="Splinter BonDurant S."/>
            <person name="Syed K."/>
            <person name="Yadav J.S."/>
            <person name="Doddapaneni H."/>
            <person name="Subramanian V."/>
            <person name="Lavin J.L."/>
            <person name="Oguiza J.A."/>
            <person name="Perez G."/>
            <person name="Pisabarro A.G."/>
            <person name="Ramirez L."/>
            <person name="Santoyo F."/>
            <person name="Master E."/>
            <person name="Coutinho P.M."/>
            <person name="Henrissat B."/>
            <person name="Lombard V."/>
            <person name="Magnuson J.K."/>
            <person name="Kuees U."/>
            <person name="Hori C."/>
            <person name="Igarashi K."/>
            <person name="Samejima M."/>
            <person name="Held B.W."/>
            <person name="Barry K.W."/>
            <person name="LaButti K.M."/>
            <person name="Lapidus A."/>
            <person name="Lindquist E.A."/>
            <person name="Lucas S.M."/>
            <person name="Riley R."/>
            <person name="Salamov A.A."/>
            <person name="Hoffmeister D."/>
            <person name="Schwenk D."/>
            <person name="Hadar Y."/>
            <person name="Yarden O."/>
            <person name="de Vries R.P."/>
            <person name="Wiebenga A."/>
            <person name="Stenlid J."/>
            <person name="Eastwood D."/>
            <person name="Grigoriev I.V."/>
            <person name="Berka R.M."/>
            <person name="Blanchette R.A."/>
            <person name="Kersten P."/>
            <person name="Martinez A.T."/>
            <person name="Vicuna R."/>
            <person name="Cullen D."/>
        </authorList>
    </citation>
    <scope>NUCLEOTIDE SEQUENCE [LARGE SCALE GENOMIC DNA]</scope>
    <source>
        <strain evidence="10 11">B</strain>
    </source>
</reference>
<keyword evidence="8" id="KW-0503">Monooxygenase</keyword>
<dbReference type="Gene3D" id="1.10.630.10">
    <property type="entry name" value="Cytochrome P450"/>
    <property type="match status" value="1"/>
</dbReference>
<dbReference type="SUPFAM" id="SSF48264">
    <property type="entry name" value="Cytochrome P450"/>
    <property type="match status" value="1"/>
</dbReference>
<evidence type="ECO:0000256" key="7">
    <source>
        <dbReference type="ARBA" id="ARBA00023004"/>
    </source>
</evidence>
<keyword evidence="6" id="KW-0560">Oxidoreductase</keyword>
<keyword evidence="11" id="KW-1185">Reference proteome</keyword>
<protein>
    <recommendedName>
        <fullName evidence="12">Cytochrome P450</fullName>
    </recommendedName>
</protein>
<evidence type="ECO:0000256" key="6">
    <source>
        <dbReference type="ARBA" id="ARBA00023002"/>
    </source>
</evidence>
<dbReference type="OrthoDB" id="1470350at2759"/>
<evidence type="ECO:0000256" key="3">
    <source>
        <dbReference type="ARBA" id="ARBA00010617"/>
    </source>
</evidence>
<gene>
    <name evidence="10" type="ORF">CERSUDRAFT_160359</name>
</gene>
<dbReference type="InterPro" id="IPR036396">
    <property type="entry name" value="Cyt_P450_sf"/>
</dbReference>
<dbReference type="Pfam" id="PF00067">
    <property type="entry name" value="p450"/>
    <property type="match status" value="1"/>
</dbReference>
<organism evidence="10 11">
    <name type="scientific">Ceriporiopsis subvermispora (strain B)</name>
    <name type="common">White-rot fungus</name>
    <name type="synonym">Gelatoporia subvermispora</name>
    <dbReference type="NCBI Taxonomy" id="914234"/>
    <lineage>
        <taxon>Eukaryota</taxon>
        <taxon>Fungi</taxon>
        <taxon>Dikarya</taxon>
        <taxon>Basidiomycota</taxon>
        <taxon>Agaricomycotina</taxon>
        <taxon>Agaricomycetes</taxon>
        <taxon>Polyporales</taxon>
        <taxon>Gelatoporiaceae</taxon>
        <taxon>Gelatoporia</taxon>
    </lineage>
</organism>
<feature type="binding site" description="axial binding residue" evidence="9">
    <location>
        <position position="476"/>
    </location>
    <ligand>
        <name>heme</name>
        <dbReference type="ChEBI" id="CHEBI:30413"/>
    </ligand>
    <ligandPart>
        <name>Fe</name>
        <dbReference type="ChEBI" id="CHEBI:18248"/>
    </ligandPart>
</feature>
<evidence type="ECO:0000313" key="11">
    <source>
        <dbReference type="Proteomes" id="UP000016930"/>
    </source>
</evidence>
<evidence type="ECO:0000256" key="5">
    <source>
        <dbReference type="ARBA" id="ARBA00022723"/>
    </source>
</evidence>
<name>M2PCN0_CERS8</name>
<dbReference type="InterPro" id="IPR002401">
    <property type="entry name" value="Cyt_P450_E_grp-I"/>
</dbReference>
<evidence type="ECO:0000256" key="1">
    <source>
        <dbReference type="ARBA" id="ARBA00001971"/>
    </source>
</evidence>
<comment type="cofactor">
    <cofactor evidence="1 9">
        <name>heme</name>
        <dbReference type="ChEBI" id="CHEBI:30413"/>
    </cofactor>
</comment>
<keyword evidence="5 9" id="KW-0479">Metal-binding</keyword>
<dbReference type="InterPro" id="IPR001128">
    <property type="entry name" value="Cyt_P450"/>
</dbReference>
<evidence type="ECO:0000256" key="8">
    <source>
        <dbReference type="ARBA" id="ARBA00023033"/>
    </source>
</evidence>
<keyword evidence="4 9" id="KW-0349">Heme</keyword>
<evidence type="ECO:0008006" key="12">
    <source>
        <dbReference type="Google" id="ProtNLM"/>
    </source>
</evidence>
<dbReference type="HOGENOM" id="CLU_001570_5_11_1"/>
<sequence>MSVIFRLLWPLIYACSAYAVYRLVRFLVHPWFTRFRYIRGPPSASLYFGNLKQMFDADDDRVLEGWVEKYGNTYKYYGLFNMHQIFTMDLKVINYILRHSTEFPKPRASRFFLSKLLGEGVLVAEGEEHRKQRRIMNPAFGPAQIRELTGTFMDKAIELQNFWDSAIQETDGTARIDVCDGLTKATLNIIGSVGFNYEFDAFNPSKNNELFDAFNTIFSTTKRSSSVLAMLQAAIPILSRLPGTRLKKFEEARGMMHRIGMELVQEKKAAVLQSLAVEKNGGAVGRKDVHALTLIKANMATDLPDHLKLSDEDVVWRTFLVAGHETTSSGVTWCLYALTQAPKVQKKLREELFTLNTETPTMDELNSLQYLDAVVRETLRVHAPVAVTTRELTKDTVLPLGTPYTDTRGQAHHTVPLEKGTAVLIPILAINRAKSLWGEDSFEYKPERWKSPPETISEIPGAWSNMLTFIGGPRACIGYRFTLVEMKVLIFTLVRAFEFELAVPAGDVTKRPGVAQRPIVKSEIEKGNQMPLLVKRHVRV</sequence>
<dbReference type="Proteomes" id="UP000016930">
    <property type="component" value="Unassembled WGS sequence"/>
</dbReference>
<comment type="similarity">
    <text evidence="3">Belongs to the cytochrome P450 family.</text>
</comment>
<dbReference type="EMBL" id="KB445806">
    <property type="protein sequence ID" value="EMD33454.1"/>
    <property type="molecule type" value="Genomic_DNA"/>
</dbReference>
<keyword evidence="7 9" id="KW-0408">Iron</keyword>
<accession>M2PCN0</accession>
<dbReference type="PRINTS" id="PR00463">
    <property type="entry name" value="EP450I"/>
</dbReference>
<dbReference type="PRINTS" id="PR00385">
    <property type="entry name" value="P450"/>
</dbReference>
<evidence type="ECO:0000256" key="4">
    <source>
        <dbReference type="ARBA" id="ARBA00022617"/>
    </source>
</evidence>
<proteinExistence type="inferred from homology"/>
<dbReference type="GO" id="GO:0004497">
    <property type="term" value="F:monooxygenase activity"/>
    <property type="evidence" value="ECO:0007669"/>
    <property type="project" value="UniProtKB-KW"/>
</dbReference>
<evidence type="ECO:0000313" key="10">
    <source>
        <dbReference type="EMBL" id="EMD33454.1"/>
    </source>
</evidence>
<evidence type="ECO:0000256" key="9">
    <source>
        <dbReference type="PIRSR" id="PIRSR602401-1"/>
    </source>
</evidence>
<dbReference type="CDD" id="cd11069">
    <property type="entry name" value="CYP_FUM15-like"/>
    <property type="match status" value="1"/>
</dbReference>
<dbReference type="InterPro" id="IPR050121">
    <property type="entry name" value="Cytochrome_P450_monoxygenase"/>
</dbReference>